<accession>A0ACB5R8J6</accession>
<keyword evidence="2" id="KW-1185">Reference proteome</keyword>
<gene>
    <name evidence="1" type="ORF">rsdtw13_05960</name>
</gene>
<name>A0ACB5R8J6_9CLOT</name>
<comment type="caution">
    <text evidence="1">The sequence shown here is derived from an EMBL/GenBank/DDBJ whole genome shotgun (WGS) entry which is preliminary data.</text>
</comment>
<proteinExistence type="predicted"/>
<evidence type="ECO:0000313" key="1">
    <source>
        <dbReference type="EMBL" id="GKX65338.1"/>
    </source>
</evidence>
<dbReference type="Proteomes" id="UP001058074">
    <property type="component" value="Unassembled WGS sequence"/>
</dbReference>
<reference evidence="1" key="1">
    <citation type="journal article" date="2025" name="Int. J. Syst. Evol. Microbiol.">
        <title>Inconstantimicrobium mannanitabidum sp. nov., a novel member of the family Clostridiaceae isolated from anoxic soil under the treatment of reductive soil disinfestation.</title>
        <authorList>
            <person name="Ueki A."/>
            <person name="Tonouchi A."/>
            <person name="Honma S."/>
            <person name="Kaku N."/>
            <person name="Ueki K."/>
        </authorList>
    </citation>
    <scope>NUCLEOTIDE SEQUENCE</scope>
    <source>
        <strain evidence="1">TW13</strain>
    </source>
</reference>
<protein>
    <submittedName>
        <fullName evidence="1">Uncharacterized protein</fullName>
    </submittedName>
</protein>
<sequence length="363" mass="41172">MNNSIDVCISFDTTGSMYPCLTQVRRSIKGIVSRLFKDIPNLRISIIAHGDYCDVGNAYVISIKDFSSDEGELIDFVNNVKPTYGGDAPECYELVLNQARTKLSWQSGVSKVLIIVGDDVPHGPNYPSNTNKIDWRNELGLLLESGINVYGIHAMPGIRKHSKPFYEEIAEKTGGFYLTLDQFSNITELIMAICYKQDGQDSLESFERELKLNGRMNYNIKTSIQKLSNLVIDEYASEDGLMPVIEGRFQLLKVDKDQSIKEFILEQGISFKAGRGFYELNKSEKVGLNKEILLYEKETGKIFNGPQVRQILGLSPQENVRGVNERLKPVVLDKYKVFIQSTSYNRKLIGNTCLLYEVEDWDR</sequence>
<dbReference type="EMBL" id="BROD01000001">
    <property type="protein sequence ID" value="GKX65338.1"/>
    <property type="molecule type" value="Genomic_DNA"/>
</dbReference>
<organism evidence="1 2">
    <name type="scientific">Inconstantimicrobium mannanitabidum</name>
    <dbReference type="NCBI Taxonomy" id="1604901"/>
    <lineage>
        <taxon>Bacteria</taxon>
        <taxon>Bacillati</taxon>
        <taxon>Bacillota</taxon>
        <taxon>Clostridia</taxon>
        <taxon>Eubacteriales</taxon>
        <taxon>Clostridiaceae</taxon>
        <taxon>Inconstantimicrobium</taxon>
    </lineage>
</organism>
<evidence type="ECO:0000313" key="2">
    <source>
        <dbReference type="Proteomes" id="UP001058074"/>
    </source>
</evidence>